<reference evidence="2 3" key="1">
    <citation type="journal article" date="2015" name="Int. Biodeterior. Biodegradation">
        <title>Physiological and genetic screening methods for the isolation of methyl tert-butyl ether-degrading bacteria for bioremediation purposes.</title>
        <authorList>
            <person name="Guisado I.M."/>
            <person name="Purswani J."/>
            <person name="Gonzalez Lopez J."/>
            <person name="Pozo C."/>
        </authorList>
    </citation>
    <scope>NUCLEOTIDE SEQUENCE [LARGE SCALE GENOMIC DNA]</scope>
    <source>
        <strain evidence="2 3">SH7</strain>
    </source>
</reference>
<keyword evidence="1" id="KW-0472">Membrane</keyword>
<gene>
    <name evidence="2" type="ORF">UQ64_18465</name>
</gene>
<keyword evidence="1" id="KW-1133">Transmembrane helix</keyword>
<organism evidence="2 3">
    <name type="scientific">Paenibacillus etheri</name>
    <dbReference type="NCBI Taxonomy" id="1306852"/>
    <lineage>
        <taxon>Bacteria</taxon>
        <taxon>Bacillati</taxon>
        <taxon>Bacillota</taxon>
        <taxon>Bacilli</taxon>
        <taxon>Bacillales</taxon>
        <taxon>Paenibacillaceae</taxon>
        <taxon>Paenibacillus</taxon>
    </lineage>
</organism>
<accession>A0A0W1AW51</accession>
<dbReference type="PANTHER" id="PTHR36833:SF1">
    <property type="entry name" value="INTEGRAL MEMBRANE TRANSPORT PROTEIN"/>
    <property type="match status" value="1"/>
</dbReference>
<feature type="transmembrane region" description="Helical" evidence="1">
    <location>
        <begin position="107"/>
        <end position="133"/>
    </location>
</feature>
<keyword evidence="3" id="KW-1185">Reference proteome</keyword>
<sequence length="260" mass="28879">MKRMYLIYKTCMKANIASAITYRVNFILNSLIMLIGNVLFPLVTVFIYNSNASFEGWTFKEALLIQSVFILSTACAGIFFNGIMWNTMSHVVEGTLEVVLIKPTSSLFLLLARSFEFESIGLLGGGVVMFVYALSGIDGMTFSSWLLFLLLFGAGLLVMFGVALIVAAISFKWVANSRLPEMFESIKSFGRYPGTIFPKAVVAVSSFLFPVSMIAYFPASTLIGRWEAYFFIAIIPCVLFAAFGIWLYTYMLRSYKSAGG</sequence>
<evidence type="ECO:0000313" key="2">
    <source>
        <dbReference type="EMBL" id="KTD85491.1"/>
    </source>
</evidence>
<evidence type="ECO:0008006" key="4">
    <source>
        <dbReference type="Google" id="ProtNLM"/>
    </source>
</evidence>
<dbReference type="AlphaFoldDB" id="A0A0W1AW51"/>
<feature type="transmembrane region" description="Helical" evidence="1">
    <location>
        <begin position="145"/>
        <end position="175"/>
    </location>
</feature>
<feature type="transmembrane region" description="Helical" evidence="1">
    <location>
        <begin position="63"/>
        <end position="86"/>
    </location>
</feature>
<feature type="transmembrane region" description="Helical" evidence="1">
    <location>
        <begin position="20"/>
        <end position="43"/>
    </location>
</feature>
<protein>
    <recommendedName>
        <fullName evidence="4">ABC transporter permease</fullName>
    </recommendedName>
</protein>
<proteinExistence type="predicted"/>
<dbReference type="EMBL" id="LCZJ02000026">
    <property type="protein sequence ID" value="KTD85491.1"/>
    <property type="molecule type" value="Genomic_DNA"/>
</dbReference>
<dbReference type="Pfam" id="PF06182">
    <property type="entry name" value="ABC2_membrane_6"/>
    <property type="match status" value="1"/>
</dbReference>
<keyword evidence="1" id="KW-0812">Transmembrane</keyword>
<feature type="transmembrane region" description="Helical" evidence="1">
    <location>
        <begin position="229"/>
        <end position="248"/>
    </location>
</feature>
<evidence type="ECO:0000313" key="3">
    <source>
        <dbReference type="Proteomes" id="UP000054709"/>
    </source>
</evidence>
<evidence type="ECO:0000256" key="1">
    <source>
        <dbReference type="SAM" id="Phobius"/>
    </source>
</evidence>
<dbReference type="Proteomes" id="UP000054709">
    <property type="component" value="Unassembled WGS sequence"/>
</dbReference>
<dbReference type="PANTHER" id="PTHR36833">
    <property type="entry name" value="SLR0610 PROTEIN-RELATED"/>
    <property type="match status" value="1"/>
</dbReference>
<dbReference type="InterPro" id="IPR010390">
    <property type="entry name" value="ABC-2_transporter-like"/>
</dbReference>
<feature type="transmembrane region" description="Helical" evidence="1">
    <location>
        <begin position="196"/>
        <end position="217"/>
    </location>
</feature>
<dbReference type="OrthoDB" id="3818833at2"/>
<comment type="caution">
    <text evidence="2">The sequence shown here is derived from an EMBL/GenBank/DDBJ whole genome shotgun (WGS) entry which is preliminary data.</text>
</comment>
<name>A0A0W1AW51_9BACL</name>